<proteinExistence type="predicted"/>
<protein>
    <submittedName>
        <fullName evidence="2">Uncharacterized protein</fullName>
    </submittedName>
</protein>
<gene>
    <name evidence="2" type="ORF">GSBLH_T00001959001</name>
</gene>
<evidence type="ECO:0000256" key="1">
    <source>
        <dbReference type="SAM" id="Coils"/>
    </source>
</evidence>
<organism evidence="2">
    <name type="scientific">Blastocystis hominis</name>
    <dbReference type="NCBI Taxonomy" id="12968"/>
    <lineage>
        <taxon>Eukaryota</taxon>
        <taxon>Sar</taxon>
        <taxon>Stramenopiles</taxon>
        <taxon>Bigyra</taxon>
        <taxon>Opalozoa</taxon>
        <taxon>Opalinata</taxon>
        <taxon>Blastocystidae</taxon>
        <taxon>Blastocystis</taxon>
    </lineage>
</organism>
<dbReference type="GeneID" id="24919176"/>
<feature type="coiled-coil region" evidence="1">
    <location>
        <begin position="11"/>
        <end position="38"/>
    </location>
</feature>
<reference evidence="2" key="1">
    <citation type="submission" date="2010-02" db="EMBL/GenBank/DDBJ databases">
        <title>Sequencing and annotation of the Blastocystis hominis genome.</title>
        <authorList>
            <person name="Wincker P."/>
        </authorList>
    </citation>
    <scope>NUCLEOTIDE SEQUENCE</scope>
    <source>
        <strain evidence="2">Singapore isolate B</strain>
    </source>
</reference>
<dbReference type="AlphaFoldDB" id="D8M1B7"/>
<sequence length="110" mass="13097">MIYRRVEIETVESIAKRKGMEEEELARMEKKMDGMEGEEWLRYVAKVWRIEEWAAKKNPCEVRIARNVDEGWSDSLPENVCVTGSLYLCGDFLDRIHFHFFVCYKLETVE</sequence>
<name>D8M1B7_BLAHO</name>
<keyword evidence="3" id="KW-1185">Reference proteome</keyword>
<accession>D8M1B7</accession>
<keyword evidence="1" id="KW-0175">Coiled coil</keyword>
<dbReference type="InParanoid" id="D8M1B7"/>
<dbReference type="RefSeq" id="XP_012895904.1">
    <property type="nucleotide sequence ID" value="XM_013040450.1"/>
</dbReference>
<evidence type="ECO:0000313" key="2">
    <source>
        <dbReference type="EMBL" id="CBK21856.2"/>
    </source>
</evidence>
<dbReference type="EMBL" id="FN668645">
    <property type="protein sequence ID" value="CBK21856.2"/>
    <property type="molecule type" value="Genomic_DNA"/>
</dbReference>
<evidence type="ECO:0000313" key="3">
    <source>
        <dbReference type="Proteomes" id="UP000008312"/>
    </source>
</evidence>
<dbReference type="Proteomes" id="UP000008312">
    <property type="component" value="Unassembled WGS sequence"/>
</dbReference>